<evidence type="ECO:0000313" key="2">
    <source>
        <dbReference type="Proteomes" id="UP000092683"/>
    </source>
</evidence>
<proteinExistence type="predicted"/>
<name>A0A1B9DCV4_MYCMA</name>
<protein>
    <recommendedName>
        <fullName evidence="3">TrwC relaxase domain-containing protein</fullName>
    </recommendedName>
</protein>
<dbReference type="Proteomes" id="UP000092683">
    <property type="component" value="Unassembled WGS sequence"/>
</dbReference>
<dbReference type="EMBL" id="MBEE01000040">
    <property type="protein sequence ID" value="OCB60649.1"/>
    <property type="molecule type" value="Genomic_DNA"/>
</dbReference>
<organism evidence="1 2">
    <name type="scientific">Mycobacterium malmoense</name>
    <dbReference type="NCBI Taxonomy" id="1780"/>
    <lineage>
        <taxon>Bacteria</taxon>
        <taxon>Bacillati</taxon>
        <taxon>Actinomycetota</taxon>
        <taxon>Actinomycetes</taxon>
        <taxon>Mycobacteriales</taxon>
        <taxon>Mycobacteriaceae</taxon>
        <taxon>Mycobacterium</taxon>
    </lineage>
</organism>
<sequence length="145" mass="15592">MAVIGILTIAKLSRWSINYYNDTANAVGQAVKAAQKAAGGLGEYYTEHDTRTPVWLCAGDTRTAAKLVGLTDLQRVSGEADTEVVVRCAYSRHRGLDRSHKDASLTMRLYAHSQDEALKAVGATFNRVGTFGDTQAARSKGSNSV</sequence>
<dbReference type="AlphaFoldDB" id="A0A1B9DCV4"/>
<evidence type="ECO:0000313" key="1">
    <source>
        <dbReference type="EMBL" id="OCB60649.1"/>
    </source>
</evidence>
<dbReference type="RefSeq" id="WP_065478962.1">
    <property type="nucleotide sequence ID" value="NZ_MBEE01000040.1"/>
</dbReference>
<evidence type="ECO:0008006" key="3">
    <source>
        <dbReference type="Google" id="ProtNLM"/>
    </source>
</evidence>
<accession>A0A1B9DCV4</accession>
<comment type="caution">
    <text evidence="1">The sequence shown here is derived from an EMBL/GenBank/DDBJ whole genome shotgun (WGS) entry which is preliminary data.</text>
</comment>
<gene>
    <name evidence="1" type="ORF">A5677_13675</name>
</gene>
<reference evidence="1 2" key="1">
    <citation type="submission" date="2016-06" db="EMBL/GenBank/DDBJ databases">
        <authorList>
            <person name="Kjaerup R.B."/>
            <person name="Dalgaard T.S."/>
            <person name="Juul-Madsen H.R."/>
        </authorList>
    </citation>
    <scope>NUCLEOTIDE SEQUENCE [LARGE SCALE GENOMIC DNA]</scope>
    <source>
        <strain evidence="1 2">E3012</strain>
    </source>
</reference>